<protein>
    <recommendedName>
        <fullName evidence="3">C2H2-type domain-containing protein</fullName>
    </recommendedName>
</protein>
<name>A0ABD0K311_9CAEN</name>
<organism evidence="1 2">
    <name type="scientific">Batillaria attramentaria</name>
    <dbReference type="NCBI Taxonomy" id="370345"/>
    <lineage>
        <taxon>Eukaryota</taxon>
        <taxon>Metazoa</taxon>
        <taxon>Spiralia</taxon>
        <taxon>Lophotrochozoa</taxon>
        <taxon>Mollusca</taxon>
        <taxon>Gastropoda</taxon>
        <taxon>Caenogastropoda</taxon>
        <taxon>Sorbeoconcha</taxon>
        <taxon>Cerithioidea</taxon>
        <taxon>Batillariidae</taxon>
        <taxon>Batillaria</taxon>
    </lineage>
</organism>
<sequence>MRPAVCELCAVYLQRLWSERGANNQRVPELAPDGTKTGPSWGTGYLDRQKQVAFDVRCHVTMEDGPCPSIFKIATGTLTSHVYRHSTGTLHSENQRDGCHFSSM</sequence>
<evidence type="ECO:0008006" key="3">
    <source>
        <dbReference type="Google" id="ProtNLM"/>
    </source>
</evidence>
<comment type="caution">
    <text evidence="1">The sequence shown here is derived from an EMBL/GenBank/DDBJ whole genome shotgun (WGS) entry which is preliminary data.</text>
</comment>
<dbReference type="EMBL" id="JACVVK020000263">
    <property type="protein sequence ID" value="KAK7481406.1"/>
    <property type="molecule type" value="Genomic_DNA"/>
</dbReference>
<dbReference type="AlphaFoldDB" id="A0ABD0K311"/>
<accession>A0ABD0K311</accession>
<proteinExistence type="predicted"/>
<evidence type="ECO:0000313" key="2">
    <source>
        <dbReference type="Proteomes" id="UP001519460"/>
    </source>
</evidence>
<reference evidence="1 2" key="1">
    <citation type="journal article" date="2023" name="Sci. Data">
        <title>Genome assembly of the Korean intertidal mud-creeper Batillaria attramentaria.</title>
        <authorList>
            <person name="Patra A.K."/>
            <person name="Ho P.T."/>
            <person name="Jun S."/>
            <person name="Lee S.J."/>
            <person name="Kim Y."/>
            <person name="Won Y.J."/>
        </authorList>
    </citation>
    <scope>NUCLEOTIDE SEQUENCE [LARGE SCALE GENOMIC DNA]</scope>
    <source>
        <strain evidence="1">Wonlab-2016</strain>
    </source>
</reference>
<evidence type="ECO:0000313" key="1">
    <source>
        <dbReference type="EMBL" id="KAK7481406.1"/>
    </source>
</evidence>
<gene>
    <name evidence="1" type="ORF">BaRGS_00027362</name>
</gene>
<dbReference type="Proteomes" id="UP001519460">
    <property type="component" value="Unassembled WGS sequence"/>
</dbReference>
<keyword evidence="2" id="KW-1185">Reference proteome</keyword>